<dbReference type="GO" id="GO:0032259">
    <property type="term" value="P:methylation"/>
    <property type="evidence" value="ECO:0007669"/>
    <property type="project" value="UniProtKB-KW"/>
</dbReference>
<dbReference type="EMBL" id="CP000575">
    <property type="protein sequence ID" value="ABN70607.1"/>
    <property type="molecule type" value="Genomic_DNA"/>
</dbReference>
<dbReference type="Pfam" id="PF13489">
    <property type="entry name" value="Methyltransf_23"/>
    <property type="match status" value="1"/>
</dbReference>
<proteinExistence type="predicted"/>
<dbReference type="HOGENOM" id="CLU_1217630_0_0_2"/>
<gene>
    <name evidence="1" type="ordered locus">Smar_1518</name>
</gene>
<evidence type="ECO:0000313" key="2">
    <source>
        <dbReference type="Proteomes" id="UP000000254"/>
    </source>
</evidence>
<sequence length="211" mass="24872">MEKTIEWFKIKGSRYRAKPWKQLFIEKYTHGAVLDLGGGIASTSRYFLDKKIIEKLVIVDLAETPLLSIKNTNALAIEICGDILDNMFLENYFNTIYLFAVLHHILGRECRIELLKNIKHMLRNNGHVIITVWNPDLDSLKKKYMIKTLESEKDVLICDSISCRYYYLYDIEELCNEIRYVGLEIIEKGYFYQNTKRKNITRNIYVVAEKK</sequence>
<dbReference type="SUPFAM" id="SSF53335">
    <property type="entry name" value="S-adenosyl-L-methionine-dependent methyltransferases"/>
    <property type="match status" value="1"/>
</dbReference>
<dbReference type="Proteomes" id="UP000000254">
    <property type="component" value="Chromosome"/>
</dbReference>
<reference evidence="1 2" key="2">
    <citation type="journal article" date="2009" name="Stand. Genomic Sci.">
        <title>Complete genome sequence of Staphylothermus marinus Stetter and Fiala 1986 type strain F1.</title>
        <authorList>
            <person name="Anderson I.J."/>
            <person name="Sun H."/>
            <person name="Lapidus A."/>
            <person name="Copeland A."/>
            <person name="Glavina Del Rio T."/>
            <person name="Tice H."/>
            <person name="Dalin E."/>
            <person name="Lucas S."/>
            <person name="Barry K."/>
            <person name="Land M."/>
            <person name="Richardson P."/>
            <person name="Huber H."/>
            <person name="Kyrpides N.C."/>
        </authorList>
    </citation>
    <scope>NUCLEOTIDE SEQUENCE [LARGE SCALE GENOMIC DNA]</scope>
    <source>
        <strain evidence="2">ATCC 43588 / DSM 3639 / JCM 9404 / F1</strain>
    </source>
</reference>
<dbReference type="InterPro" id="IPR029063">
    <property type="entry name" value="SAM-dependent_MTases_sf"/>
</dbReference>
<dbReference type="AlphaFoldDB" id="A3DPP7"/>
<name>A3DPP7_STAMF</name>
<dbReference type="GO" id="GO:0008168">
    <property type="term" value="F:methyltransferase activity"/>
    <property type="evidence" value="ECO:0007669"/>
    <property type="project" value="UniProtKB-KW"/>
</dbReference>
<accession>A3DPP7</accession>
<evidence type="ECO:0000313" key="1">
    <source>
        <dbReference type="EMBL" id="ABN70607.1"/>
    </source>
</evidence>
<protein>
    <submittedName>
        <fullName evidence="1">Methyltransferase type 12</fullName>
    </submittedName>
</protein>
<reference evidence="2" key="1">
    <citation type="journal article" date="2009" name="BMC Genomics">
        <title>The complete genome sequence of Staphylothermus marinus reveals differences in sulfur metabolism among heterotrophic Crenarchaeota.</title>
        <authorList>
            <person name="Anderson I.J."/>
            <person name="Dharmarajan L."/>
            <person name="Rodriguez J."/>
            <person name="Hooper S."/>
            <person name="Porat I."/>
            <person name="Ulrich L.E."/>
            <person name="Elkins J.G."/>
            <person name="Mavromatis K."/>
            <person name="Sun H."/>
            <person name="Land M."/>
            <person name="Lapidus A."/>
            <person name="Lucas S."/>
            <person name="Barry K."/>
            <person name="Huber H."/>
            <person name="Zhulin I.B."/>
            <person name="Whitman W.B."/>
            <person name="Mukhopadhyay B."/>
            <person name="Woese C."/>
            <person name="Bristow J."/>
            <person name="Kyrpides N."/>
        </authorList>
    </citation>
    <scope>NUCLEOTIDE SEQUENCE [LARGE SCALE GENOMIC DNA]</scope>
    <source>
        <strain evidence="2">ATCC 43588 / DSM 3639 / JCM 9404 / F1</strain>
    </source>
</reference>
<dbReference type="KEGG" id="smr:Smar_1518"/>
<keyword evidence="2" id="KW-1185">Reference proteome</keyword>
<keyword evidence="1" id="KW-0808">Transferase</keyword>
<dbReference type="Gene3D" id="3.40.50.150">
    <property type="entry name" value="Vaccinia Virus protein VP39"/>
    <property type="match status" value="1"/>
</dbReference>
<dbReference type="STRING" id="399550.Smar_1518"/>
<keyword evidence="1" id="KW-0489">Methyltransferase</keyword>
<organism evidence="1 2">
    <name type="scientific">Staphylothermus marinus (strain ATCC 43588 / DSM 3639 / JCM 9404 / F1)</name>
    <dbReference type="NCBI Taxonomy" id="399550"/>
    <lineage>
        <taxon>Archaea</taxon>
        <taxon>Thermoproteota</taxon>
        <taxon>Thermoprotei</taxon>
        <taxon>Desulfurococcales</taxon>
        <taxon>Desulfurococcaceae</taxon>
        <taxon>Staphylothermus</taxon>
    </lineage>
</organism>
<dbReference type="eggNOG" id="arCOG03570">
    <property type="taxonomic scope" value="Archaea"/>
</dbReference>